<dbReference type="InterPro" id="IPR017850">
    <property type="entry name" value="Alkaline_phosphatase_core_sf"/>
</dbReference>
<evidence type="ECO:0000256" key="2">
    <source>
        <dbReference type="ARBA" id="ARBA00022723"/>
    </source>
</evidence>
<organism evidence="7 8">
    <name type="scientific">Echinicola pacifica</name>
    <dbReference type="NCBI Taxonomy" id="346377"/>
    <lineage>
        <taxon>Bacteria</taxon>
        <taxon>Pseudomonadati</taxon>
        <taxon>Bacteroidota</taxon>
        <taxon>Cytophagia</taxon>
        <taxon>Cytophagales</taxon>
        <taxon>Cyclobacteriaceae</taxon>
        <taxon>Echinicola</taxon>
    </lineage>
</organism>
<dbReference type="InterPro" id="IPR050738">
    <property type="entry name" value="Sulfatase"/>
</dbReference>
<evidence type="ECO:0000256" key="5">
    <source>
        <dbReference type="SAM" id="SignalP"/>
    </source>
</evidence>
<dbReference type="PANTHER" id="PTHR42693:SF53">
    <property type="entry name" value="ENDO-4-O-SULFATASE"/>
    <property type="match status" value="1"/>
</dbReference>
<dbReference type="FunFam" id="3.40.720.10:FF:000070">
    <property type="entry name" value="Arylsulfatase A"/>
    <property type="match status" value="1"/>
</dbReference>
<dbReference type="InterPro" id="IPR000917">
    <property type="entry name" value="Sulfatase_N"/>
</dbReference>
<comment type="similarity">
    <text evidence="1">Belongs to the sulfatase family.</text>
</comment>
<dbReference type="Gene3D" id="3.40.720.10">
    <property type="entry name" value="Alkaline Phosphatase, subunit A"/>
    <property type="match status" value="1"/>
</dbReference>
<dbReference type="EMBL" id="BMWX01000003">
    <property type="protein sequence ID" value="GGZ24855.1"/>
    <property type="molecule type" value="Genomic_DNA"/>
</dbReference>
<dbReference type="Pfam" id="PF00884">
    <property type="entry name" value="Sulfatase"/>
    <property type="match status" value="1"/>
</dbReference>
<proteinExistence type="inferred from homology"/>
<dbReference type="SUPFAM" id="SSF53649">
    <property type="entry name" value="Alkaline phosphatase-like"/>
    <property type="match status" value="1"/>
</dbReference>
<accession>A0A918PW27</accession>
<keyword evidence="3" id="KW-0378">Hydrolase</keyword>
<evidence type="ECO:0000313" key="8">
    <source>
        <dbReference type="Proteomes" id="UP000619457"/>
    </source>
</evidence>
<dbReference type="Proteomes" id="UP000619457">
    <property type="component" value="Unassembled WGS sequence"/>
</dbReference>
<keyword evidence="8" id="KW-1185">Reference proteome</keyword>
<dbReference type="PROSITE" id="PS00523">
    <property type="entry name" value="SULFATASE_1"/>
    <property type="match status" value="1"/>
</dbReference>
<keyword evidence="4" id="KW-0106">Calcium</keyword>
<gene>
    <name evidence="7" type="ORF">GCM10007049_16590</name>
</gene>
<dbReference type="AlphaFoldDB" id="A0A918PW27"/>
<feature type="signal peptide" evidence="5">
    <location>
        <begin position="1"/>
        <end position="27"/>
    </location>
</feature>
<feature type="chain" id="PRO_5036835461" evidence="5">
    <location>
        <begin position="28"/>
        <end position="593"/>
    </location>
</feature>
<evidence type="ECO:0000256" key="3">
    <source>
        <dbReference type="ARBA" id="ARBA00022801"/>
    </source>
</evidence>
<reference evidence="7" key="2">
    <citation type="submission" date="2020-09" db="EMBL/GenBank/DDBJ databases">
        <authorList>
            <person name="Sun Q."/>
            <person name="Kim S."/>
        </authorList>
    </citation>
    <scope>NUCLEOTIDE SEQUENCE</scope>
    <source>
        <strain evidence="7">KCTC 12368</strain>
    </source>
</reference>
<dbReference type="Gene3D" id="3.30.1120.10">
    <property type="match status" value="1"/>
</dbReference>
<evidence type="ECO:0000259" key="6">
    <source>
        <dbReference type="Pfam" id="PF00884"/>
    </source>
</evidence>
<evidence type="ECO:0000256" key="4">
    <source>
        <dbReference type="ARBA" id="ARBA00022837"/>
    </source>
</evidence>
<feature type="domain" description="Sulfatase N-terminal" evidence="6">
    <location>
        <begin position="28"/>
        <end position="340"/>
    </location>
</feature>
<keyword evidence="2" id="KW-0479">Metal-binding</keyword>
<dbReference type="InterPro" id="IPR024607">
    <property type="entry name" value="Sulfatase_CS"/>
</dbReference>
<comment type="caution">
    <text evidence="7">The sequence shown here is derived from an EMBL/GenBank/DDBJ whole genome shotgun (WGS) entry which is preliminary data.</text>
</comment>
<dbReference type="GO" id="GO:0046872">
    <property type="term" value="F:metal ion binding"/>
    <property type="evidence" value="ECO:0007669"/>
    <property type="project" value="UniProtKB-KW"/>
</dbReference>
<dbReference type="GO" id="GO:0004065">
    <property type="term" value="F:arylsulfatase activity"/>
    <property type="evidence" value="ECO:0007669"/>
    <property type="project" value="TreeGrafter"/>
</dbReference>
<keyword evidence="5" id="KW-0732">Signal</keyword>
<sequence length="593" mass="66454">MKNQLLFGFLIAALVLQRSFAQSTAFAPNVILILTDDQGIGDLACHGNPWINTPNIDAFYEEAVRMTDFHVSPMCTPTRAAIMTGQYPIHNGAWATYKGRDMLAASQQTMADIFLANGYQTALFGKWHLGDNYPSRPTDSGFGYAVHHKAGGVNELSDYWGNSYFDDVYYVNNTPTAFEGYCTDVWFEEAMKYMKQQKEDPFFVYLATNAPHSPFYVDEKYSDPYKPLEEAGKIVDANFYGMISNLDENFGKLREFLSSEGLAENTIIIYMTDNGSSAGISADGKTGYNMGLRGKKGSPSEGGHRVPFFIHWPQAGILGGKDLAAPAQHVDLIPTLASLCDLDIPDDQALDGMDFSPLLLAEEQQLPPRNLFIHHRQDWRPPHALQGTCIINGAWRLVNGTELYDIEQDRMQLKDLSASHPEQLEEMLEANALFIEEARETDEYQQLPVVVIGHPAQEEITLTIQHAIGEDQGIWMTEQVAAGMKNTNNTHALEVASSGTYIISLRRWPMECPGPIWGIPAHNPKGRMNYQTIHPQKASIRIANQIHEKEIVGTEEAVEFRLQLEKGKTLLVNDFLEGDERYGVYYTYISKVD</sequence>
<name>A0A918PW27_9BACT</name>
<evidence type="ECO:0000256" key="1">
    <source>
        <dbReference type="ARBA" id="ARBA00008779"/>
    </source>
</evidence>
<evidence type="ECO:0000313" key="7">
    <source>
        <dbReference type="EMBL" id="GGZ24855.1"/>
    </source>
</evidence>
<dbReference type="CDD" id="cd16146">
    <property type="entry name" value="ARS_like"/>
    <property type="match status" value="1"/>
</dbReference>
<reference evidence="7" key="1">
    <citation type="journal article" date="2014" name="Int. J. Syst. Evol. Microbiol.">
        <title>Complete genome sequence of Corynebacterium casei LMG S-19264T (=DSM 44701T), isolated from a smear-ripened cheese.</title>
        <authorList>
            <consortium name="US DOE Joint Genome Institute (JGI-PGF)"/>
            <person name="Walter F."/>
            <person name="Albersmeier A."/>
            <person name="Kalinowski J."/>
            <person name="Ruckert C."/>
        </authorList>
    </citation>
    <scope>NUCLEOTIDE SEQUENCE</scope>
    <source>
        <strain evidence="7">KCTC 12368</strain>
    </source>
</reference>
<dbReference type="PANTHER" id="PTHR42693">
    <property type="entry name" value="ARYLSULFATASE FAMILY MEMBER"/>
    <property type="match status" value="1"/>
</dbReference>
<protein>
    <submittedName>
        <fullName evidence="7">N-acetylgalactosamine-6-sulfatase</fullName>
    </submittedName>
</protein>
<dbReference type="RefSeq" id="WP_018473469.1">
    <property type="nucleotide sequence ID" value="NZ_BMWX01000003.1"/>
</dbReference>